<dbReference type="RefSeq" id="WP_210028779.1">
    <property type="nucleotide sequence ID" value="NZ_JAGINU010000001.1"/>
</dbReference>
<organism evidence="1 2">
    <name type="scientific">Pseudonocardia parietis</name>
    <dbReference type="NCBI Taxonomy" id="570936"/>
    <lineage>
        <taxon>Bacteria</taxon>
        <taxon>Bacillati</taxon>
        <taxon>Actinomycetota</taxon>
        <taxon>Actinomycetes</taxon>
        <taxon>Pseudonocardiales</taxon>
        <taxon>Pseudonocardiaceae</taxon>
        <taxon>Pseudonocardia</taxon>
    </lineage>
</organism>
<reference evidence="1 2" key="1">
    <citation type="submission" date="2021-03" db="EMBL/GenBank/DDBJ databases">
        <title>Sequencing the genomes of 1000 actinobacteria strains.</title>
        <authorList>
            <person name="Klenk H.-P."/>
        </authorList>
    </citation>
    <scope>NUCLEOTIDE SEQUENCE [LARGE SCALE GENOMIC DNA]</scope>
    <source>
        <strain evidence="1 2">DSM 45256</strain>
    </source>
</reference>
<dbReference type="Proteomes" id="UP001519295">
    <property type="component" value="Unassembled WGS sequence"/>
</dbReference>
<accession>A0ABS4VWH8</accession>
<gene>
    <name evidence="1" type="ORF">JOF36_003950</name>
</gene>
<comment type="caution">
    <text evidence="1">The sequence shown here is derived from an EMBL/GenBank/DDBJ whole genome shotgun (WGS) entry which is preliminary data.</text>
</comment>
<keyword evidence="2" id="KW-1185">Reference proteome</keyword>
<evidence type="ECO:0000313" key="2">
    <source>
        <dbReference type="Proteomes" id="UP001519295"/>
    </source>
</evidence>
<evidence type="ECO:0000313" key="1">
    <source>
        <dbReference type="EMBL" id="MBP2368254.1"/>
    </source>
</evidence>
<protein>
    <submittedName>
        <fullName evidence="1">Uncharacterized protein</fullName>
    </submittedName>
</protein>
<sequence length="46" mass="5077">MVREEVRDGDSASDDALLRLRLRLTVLESQDVDVRIPGPALSLLGE</sequence>
<dbReference type="EMBL" id="JAGINU010000001">
    <property type="protein sequence ID" value="MBP2368254.1"/>
    <property type="molecule type" value="Genomic_DNA"/>
</dbReference>
<name>A0ABS4VWH8_9PSEU</name>
<proteinExistence type="predicted"/>